<dbReference type="Gene3D" id="3.40.250.10">
    <property type="entry name" value="Rhodanese-like domain"/>
    <property type="match status" value="2"/>
</dbReference>
<dbReference type="Pfam" id="PF00581">
    <property type="entry name" value="Rhodanese"/>
    <property type="match status" value="2"/>
</dbReference>
<feature type="non-terminal residue" evidence="2">
    <location>
        <position position="1"/>
    </location>
</feature>
<feature type="domain" description="Rhodanese" evidence="1">
    <location>
        <begin position="8"/>
        <end position="98"/>
    </location>
</feature>
<evidence type="ECO:0000313" key="2">
    <source>
        <dbReference type="EMBL" id="GAH35330.1"/>
    </source>
</evidence>
<sequence>TLIQDNQDNPDFFIIDMRNPEEFTDGHIEDAINLDYRSETFQNELDTLDRDKAYLIYCATGIRSGSALDMMAELAFREVYKISGGINAWKAEELPTIQETPAQISESITPQEAFTLIQEKQDNPDFVIIDIRTPEEFADGHIENAINIDYRSDTFQDELSQLDKNKTYLIYYSCACGGIDRKTLNMMAELNFSEVYKISGGSDRWKAEGFPTVE</sequence>
<evidence type="ECO:0000259" key="1">
    <source>
        <dbReference type="PROSITE" id="PS50206"/>
    </source>
</evidence>
<dbReference type="CDD" id="cd00158">
    <property type="entry name" value="RHOD"/>
    <property type="match status" value="2"/>
</dbReference>
<proteinExistence type="predicted"/>
<dbReference type="SUPFAM" id="SSF52821">
    <property type="entry name" value="Rhodanese/Cell cycle control phosphatase"/>
    <property type="match status" value="2"/>
</dbReference>
<dbReference type="InterPro" id="IPR036873">
    <property type="entry name" value="Rhodanese-like_dom_sf"/>
</dbReference>
<dbReference type="PANTHER" id="PTHR43031:SF1">
    <property type="entry name" value="PYRIDINE NUCLEOTIDE-DISULPHIDE OXIDOREDUCTASE"/>
    <property type="match status" value="1"/>
</dbReference>
<dbReference type="AlphaFoldDB" id="X1FS05"/>
<organism evidence="2">
    <name type="scientific">marine sediment metagenome</name>
    <dbReference type="NCBI Taxonomy" id="412755"/>
    <lineage>
        <taxon>unclassified sequences</taxon>
        <taxon>metagenomes</taxon>
        <taxon>ecological metagenomes</taxon>
    </lineage>
</organism>
<comment type="caution">
    <text evidence="2">The sequence shown here is derived from an EMBL/GenBank/DDBJ whole genome shotgun (WGS) entry which is preliminary data.</text>
</comment>
<dbReference type="InterPro" id="IPR050229">
    <property type="entry name" value="GlpE_sulfurtransferase"/>
</dbReference>
<dbReference type="InterPro" id="IPR001763">
    <property type="entry name" value="Rhodanese-like_dom"/>
</dbReference>
<name>X1FS05_9ZZZZ</name>
<dbReference type="SMART" id="SM00450">
    <property type="entry name" value="RHOD"/>
    <property type="match status" value="2"/>
</dbReference>
<protein>
    <recommendedName>
        <fullName evidence="1">Rhodanese domain-containing protein</fullName>
    </recommendedName>
</protein>
<reference evidence="2" key="1">
    <citation type="journal article" date="2014" name="Front. Microbiol.">
        <title>High frequency of phylogenetically diverse reductive dehalogenase-homologous genes in deep subseafloor sedimentary metagenomes.</title>
        <authorList>
            <person name="Kawai M."/>
            <person name="Futagami T."/>
            <person name="Toyoda A."/>
            <person name="Takaki Y."/>
            <person name="Nishi S."/>
            <person name="Hori S."/>
            <person name="Arai W."/>
            <person name="Tsubouchi T."/>
            <person name="Morono Y."/>
            <person name="Uchiyama I."/>
            <person name="Ito T."/>
            <person name="Fujiyama A."/>
            <person name="Inagaki F."/>
            <person name="Takami H."/>
        </authorList>
    </citation>
    <scope>NUCLEOTIDE SEQUENCE</scope>
    <source>
        <strain evidence="2">Expedition CK06-06</strain>
    </source>
</reference>
<dbReference type="PROSITE" id="PS50206">
    <property type="entry name" value="RHODANESE_3"/>
    <property type="match status" value="2"/>
</dbReference>
<gene>
    <name evidence="2" type="ORF">S03H2_22262</name>
</gene>
<dbReference type="PANTHER" id="PTHR43031">
    <property type="entry name" value="FAD-DEPENDENT OXIDOREDUCTASE"/>
    <property type="match status" value="1"/>
</dbReference>
<dbReference type="EMBL" id="BARU01011961">
    <property type="protein sequence ID" value="GAH35330.1"/>
    <property type="molecule type" value="Genomic_DNA"/>
</dbReference>
<feature type="domain" description="Rhodanese" evidence="1">
    <location>
        <begin position="122"/>
        <end position="214"/>
    </location>
</feature>
<accession>X1FS05</accession>